<name>A0A317Q2V5_9GAMM</name>
<accession>A0A317Q2V5</accession>
<evidence type="ECO:0000313" key="2">
    <source>
        <dbReference type="Proteomes" id="UP000246964"/>
    </source>
</evidence>
<dbReference type="EMBL" id="QGTT01000025">
    <property type="protein sequence ID" value="PWW07873.1"/>
    <property type="molecule type" value="Genomic_DNA"/>
</dbReference>
<sequence length="430" mass="48874">MAGQERESQLLSSLFEVGAERLKLIGDHAKLLMQGYLRGSIDVAAVSERSLKRLIAARILYQPDASTEVKLRHPVTQLVAALVTDESRRQIDADVADKLVAIRGYIEGMREAQRMGDGVRVDSQMLRIEEAVYDLTSQFEEAIFSLWHRLNSNFGFVSNLSDKIRENGRAQQQIKRLIEGLSLIDFDEFIELAEGHPGLRKLLVSRLQQQINTHHGSLLEVQKRLVELMTRFREQQERSLLVVNMAGFLREHPSFAIGDYSYRTQVPRLVNHAAPVLASAGVALDKREQQPALVPLIHSLYKELALKAKVDTASSNSNSIEVNAKQQAVEARQQQLKEDAMQYFIAVCERAQDTQAHDAEPLSALDYLQQQQLSWPPEVWLFQVLGEYNGLPRHEQQLFELYRQEQPASRFNHLYLIADIAVRYQPQSAA</sequence>
<dbReference type="Proteomes" id="UP000246964">
    <property type="component" value="Unassembled WGS sequence"/>
</dbReference>
<gene>
    <name evidence="1" type="ORF">DET45_1258</name>
</gene>
<comment type="caution">
    <text evidence="1">The sequence shown here is derived from an EMBL/GenBank/DDBJ whole genome shotgun (WGS) entry which is preliminary data.</text>
</comment>
<evidence type="ECO:0000313" key="1">
    <source>
        <dbReference type="EMBL" id="PWW07873.1"/>
    </source>
</evidence>
<dbReference type="AlphaFoldDB" id="A0A317Q2V5"/>
<dbReference type="RefSeq" id="WP_110076928.1">
    <property type="nucleotide sequence ID" value="NZ_QGTT01000025.1"/>
</dbReference>
<protein>
    <recommendedName>
        <fullName evidence="3">Phosphoenolpyruvate carboxylase</fullName>
    </recommendedName>
</protein>
<dbReference type="OrthoDB" id="8565078at2"/>
<organism evidence="1 2">
    <name type="scientific">Pseudidiomarina maritima</name>
    <dbReference type="NCBI Taxonomy" id="519453"/>
    <lineage>
        <taxon>Bacteria</taxon>
        <taxon>Pseudomonadati</taxon>
        <taxon>Pseudomonadota</taxon>
        <taxon>Gammaproteobacteria</taxon>
        <taxon>Alteromonadales</taxon>
        <taxon>Idiomarinaceae</taxon>
        <taxon>Pseudidiomarina</taxon>
    </lineage>
</organism>
<proteinExistence type="predicted"/>
<evidence type="ECO:0008006" key="3">
    <source>
        <dbReference type="Google" id="ProtNLM"/>
    </source>
</evidence>
<reference evidence="1 2" key="1">
    <citation type="submission" date="2018-05" db="EMBL/GenBank/DDBJ databases">
        <title>Freshwater and sediment microbial communities from various areas in North America, analyzing microbe dynamics in response to fracking.</title>
        <authorList>
            <person name="Lamendella R."/>
        </authorList>
    </citation>
    <scope>NUCLEOTIDE SEQUENCE [LARGE SCALE GENOMIC DNA]</scope>
    <source>
        <strain evidence="1 2">125B1</strain>
    </source>
</reference>
<keyword evidence="2" id="KW-1185">Reference proteome</keyword>